<comment type="caution">
    <text evidence="3">The sequence shown here is derived from an EMBL/GenBank/DDBJ whole genome shotgun (WGS) entry which is preliminary data.</text>
</comment>
<reference evidence="3 4" key="1">
    <citation type="submission" date="2018-07" db="EMBL/GenBank/DDBJ databases">
        <title>Arthrobacter sp. nov., isolated from raw cow's milk with high bacterial count.</title>
        <authorList>
            <person name="Hahne J."/>
            <person name="Isele D."/>
            <person name="Lipski A."/>
        </authorList>
    </citation>
    <scope>NUCLEOTIDE SEQUENCE [LARGE SCALE GENOMIC DNA]</scope>
    <source>
        <strain evidence="3 4">JZ R-183</strain>
    </source>
</reference>
<gene>
    <name evidence="3" type="ORF">DWQ67_04000</name>
</gene>
<organism evidence="3 4">
    <name type="scientific">Galactobacter caseinivorans</name>
    <dbReference type="NCBI Taxonomy" id="2676123"/>
    <lineage>
        <taxon>Bacteria</taxon>
        <taxon>Bacillati</taxon>
        <taxon>Actinomycetota</taxon>
        <taxon>Actinomycetes</taxon>
        <taxon>Micrococcales</taxon>
        <taxon>Micrococcaceae</taxon>
        <taxon>Galactobacter</taxon>
    </lineage>
</organism>
<dbReference type="Proteomes" id="UP000273119">
    <property type="component" value="Unassembled WGS sequence"/>
</dbReference>
<feature type="region of interest" description="Disordered" evidence="1">
    <location>
        <begin position="226"/>
        <end position="267"/>
    </location>
</feature>
<dbReference type="EMBL" id="QQXL01000002">
    <property type="protein sequence ID" value="RKW70978.1"/>
    <property type="molecule type" value="Genomic_DNA"/>
</dbReference>
<sequence>MCDGRGSAPTGERGIVSEPTFIDNAGSCIATAQAIAGPGRIRWMLRTPSAVSSDSGWRFYADEDNEENVAHTTNMRVLGFNQVAQLDPIVAEVYHEPVGSDFELVTLPDGARQLRDSTTGRVLAGPGSEPTSPEPMGVGASAEEAAEVPAAAASDPADAAEPAKEAAPTAQAEQVAPAAPAAPAEQAAPAAPAAPAAQAAHVAPAAPLAPSAPVAPVAPEPAQAAPVASSAAAAPSVPSAAAAPHQEETSTPAPAQDDARARAEQDALVAASAPWLRPAVQGWMGANGPQTRTALLSELFGSHVLVPLSADGQTLSGFAHNGATIIPLHTSREGAMAWQQRLNVPVPPSFTAITGDEALRRAFEQQGAASVVVDPVEAGVEIRSNDEFLAGFTRNGTLKRLVRDGDRAAIMRYLTSPGAYGVYLYRAVQGQPHFPLLVTRQSGGEREFALFSSALEVFRYQGDGSASEVSVDWVRQNLAPDMYLCIDPGADGGFIEFSPAELASYGFRRA</sequence>
<feature type="compositionally biased region" description="Low complexity" evidence="1">
    <location>
        <begin position="140"/>
        <end position="195"/>
    </location>
</feature>
<feature type="domain" description="Immunity protein Imm33" evidence="2">
    <location>
        <begin position="28"/>
        <end position="104"/>
    </location>
</feature>
<evidence type="ECO:0000256" key="1">
    <source>
        <dbReference type="SAM" id="MobiDB-lite"/>
    </source>
</evidence>
<evidence type="ECO:0000313" key="3">
    <source>
        <dbReference type="EMBL" id="RKW70978.1"/>
    </source>
</evidence>
<protein>
    <submittedName>
        <fullName evidence="3">DUF2185 domain-containing protein</fullName>
    </submittedName>
</protein>
<evidence type="ECO:0000259" key="2">
    <source>
        <dbReference type="Pfam" id="PF09951"/>
    </source>
</evidence>
<feature type="compositionally biased region" description="Low complexity" evidence="1">
    <location>
        <begin position="226"/>
        <end position="244"/>
    </location>
</feature>
<keyword evidence="4" id="KW-1185">Reference proteome</keyword>
<name>A0A496PKG5_9MICC</name>
<dbReference type="AlphaFoldDB" id="A0A496PKG5"/>
<accession>A0A496PKG5</accession>
<dbReference type="Pfam" id="PF09951">
    <property type="entry name" value="Imm33"/>
    <property type="match status" value="1"/>
</dbReference>
<proteinExistence type="predicted"/>
<evidence type="ECO:0000313" key="4">
    <source>
        <dbReference type="Proteomes" id="UP000273119"/>
    </source>
</evidence>
<feature type="region of interest" description="Disordered" evidence="1">
    <location>
        <begin position="119"/>
        <end position="195"/>
    </location>
</feature>
<dbReference type="InterPro" id="IPR018689">
    <property type="entry name" value="Imm33_dom"/>
</dbReference>